<dbReference type="EMBL" id="JAIWYP010000011">
    <property type="protein sequence ID" value="KAH3738570.1"/>
    <property type="molecule type" value="Genomic_DNA"/>
</dbReference>
<protein>
    <submittedName>
        <fullName evidence="1">Uncharacterized protein</fullName>
    </submittedName>
</protein>
<reference evidence="1" key="1">
    <citation type="journal article" date="2019" name="bioRxiv">
        <title>The Genome of the Zebra Mussel, Dreissena polymorpha: A Resource for Invasive Species Research.</title>
        <authorList>
            <person name="McCartney M.A."/>
            <person name="Auch B."/>
            <person name="Kono T."/>
            <person name="Mallez S."/>
            <person name="Zhang Y."/>
            <person name="Obille A."/>
            <person name="Becker A."/>
            <person name="Abrahante J.E."/>
            <person name="Garbe J."/>
            <person name="Badalamenti J.P."/>
            <person name="Herman A."/>
            <person name="Mangelson H."/>
            <person name="Liachko I."/>
            <person name="Sullivan S."/>
            <person name="Sone E.D."/>
            <person name="Koren S."/>
            <person name="Silverstein K.A.T."/>
            <person name="Beckman K.B."/>
            <person name="Gohl D.M."/>
        </authorList>
    </citation>
    <scope>NUCLEOTIDE SEQUENCE</scope>
    <source>
        <strain evidence="1">Duluth1</strain>
        <tissue evidence="1">Whole animal</tissue>
    </source>
</reference>
<dbReference type="Proteomes" id="UP000828390">
    <property type="component" value="Unassembled WGS sequence"/>
</dbReference>
<dbReference type="AlphaFoldDB" id="A0A9D4D4M4"/>
<organism evidence="1 2">
    <name type="scientific">Dreissena polymorpha</name>
    <name type="common">Zebra mussel</name>
    <name type="synonym">Mytilus polymorpha</name>
    <dbReference type="NCBI Taxonomy" id="45954"/>
    <lineage>
        <taxon>Eukaryota</taxon>
        <taxon>Metazoa</taxon>
        <taxon>Spiralia</taxon>
        <taxon>Lophotrochozoa</taxon>
        <taxon>Mollusca</taxon>
        <taxon>Bivalvia</taxon>
        <taxon>Autobranchia</taxon>
        <taxon>Heteroconchia</taxon>
        <taxon>Euheterodonta</taxon>
        <taxon>Imparidentia</taxon>
        <taxon>Neoheterodontei</taxon>
        <taxon>Myida</taxon>
        <taxon>Dreissenoidea</taxon>
        <taxon>Dreissenidae</taxon>
        <taxon>Dreissena</taxon>
    </lineage>
</organism>
<name>A0A9D4D4M4_DREPO</name>
<evidence type="ECO:0000313" key="1">
    <source>
        <dbReference type="EMBL" id="KAH3738570.1"/>
    </source>
</evidence>
<reference evidence="1" key="2">
    <citation type="submission" date="2020-11" db="EMBL/GenBank/DDBJ databases">
        <authorList>
            <person name="McCartney M.A."/>
            <person name="Auch B."/>
            <person name="Kono T."/>
            <person name="Mallez S."/>
            <person name="Becker A."/>
            <person name="Gohl D.M."/>
            <person name="Silverstein K.A.T."/>
            <person name="Koren S."/>
            <person name="Bechman K.B."/>
            <person name="Herman A."/>
            <person name="Abrahante J.E."/>
            <person name="Garbe J."/>
        </authorList>
    </citation>
    <scope>NUCLEOTIDE SEQUENCE</scope>
    <source>
        <strain evidence="1">Duluth1</strain>
        <tissue evidence="1">Whole animal</tissue>
    </source>
</reference>
<keyword evidence="2" id="KW-1185">Reference proteome</keyword>
<comment type="caution">
    <text evidence="1">The sequence shown here is derived from an EMBL/GenBank/DDBJ whole genome shotgun (WGS) entry which is preliminary data.</text>
</comment>
<accession>A0A9D4D4M4</accession>
<proteinExistence type="predicted"/>
<sequence>MNFLTHINRVRVSFQRISDLLMKVNWVLSQSHITAQEFLSLNGILSSVADFVQLGRLFLRPLQHYLSACWKWSSGNLLTQIPILPSFRSHLQWWLDEETLLAGVPFFLHNRHYL</sequence>
<evidence type="ECO:0000313" key="2">
    <source>
        <dbReference type="Proteomes" id="UP000828390"/>
    </source>
</evidence>
<gene>
    <name evidence="1" type="ORF">DPMN_045208</name>
</gene>